<keyword evidence="2" id="KW-0472">Membrane</keyword>
<evidence type="ECO:0000256" key="2">
    <source>
        <dbReference type="SAM" id="Phobius"/>
    </source>
</evidence>
<feature type="compositionally biased region" description="Basic and acidic residues" evidence="1">
    <location>
        <begin position="146"/>
        <end position="157"/>
    </location>
</feature>
<feature type="compositionally biased region" description="Basic and acidic residues" evidence="1">
    <location>
        <begin position="308"/>
        <end position="318"/>
    </location>
</feature>
<feature type="compositionally biased region" description="Low complexity" evidence="1">
    <location>
        <begin position="158"/>
        <end position="171"/>
    </location>
</feature>
<reference evidence="4" key="1">
    <citation type="submission" date="2025-08" db="UniProtKB">
        <authorList>
            <consortium name="RefSeq"/>
        </authorList>
    </citation>
    <scope>IDENTIFICATION</scope>
    <source>
        <tissue evidence="4">Total insect</tissue>
    </source>
</reference>
<name>A0A6P8ZSQ8_THRPL</name>
<dbReference type="KEGG" id="tpal:117649512"/>
<feature type="compositionally biased region" description="Basic and acidic residues" evidence="1">
    <location>
        <begin position="200"/>
        <end position="210"/>
    </location>
</feature>
<dbReference type="PANTHER" id="PTHR21879:SF8">
    <property type="entry name" value="OSIRIS 23"/>
    <property type="match status" value="1"/>
</dbReference>
<dbReference type="GeneID" id="117649512"/>
<feature type="non-terminal residue" evidence="4">
    <location>
        <position position="1"/>
    </location>
</feature>
<dbReference type="RefSeq" id="XP_034248273.1">
    <property type="nucleotide sequence ID" value="XM_034392382.1"/>
</dbReference>
<dbReference type="PANTHER" id="PTHR21879">
    <property type="entry name" value="FI03362P-RELATED-RELATED"/>
    <property type="match status" value="1"/>
</dbReference>
<dbReference type="Pfam" id="PF07898">
    <property type="entry name" value="DUF1676"/>
    <property type="match status" value="1"/>
</dbReference>
<feature type="region of interest" description="Disordered" evidence="1">
    <location>
        <begin position="117"/>
        <end position="175"/>
    </location>
</feature>
<feature type="compositionally biased region" description="Basic and acidic residues" evidence="1">
    <location>
        <begin position="66"/>
        <end position="87"/>
    </location>
</feature>
<evidence type="ECO:0000313" key="3">
    <source>
        <dbReference type="Proteomes" id="UP000515158"/>
    </source>
</evidence>
<proteinExistence type="predicted"/>
<dbReference type="Proteomes" id="UP000515158">
    <property type="component" value="Unplaced"/>
</dbReference>
<dbReference type="InterPro" id="IPR012464">
    <property type="entry name" value="DUF1676"/>
</dbReference>
<feature type="compositionally biased region" description="Basic and acidic residues" evidence="1">
    <location>
        <begin position="117"/>
        <end position="138"/>
    </location>
</feature>
<feature type="region of interest" description="Disordered" evidence="1">
    <location>
        <begin position="19"/>
        <end position="87"/>
    </location>
</feature>
<feature type="compositionally biased region" description="Polar residues" evidence="1">
    <location>
        <begin position="214"/>
        <end position="226"/>
    </location>
</feature>
<feature type="region of interest" description="Disordered" evidence="1">
    <location>
        <begin position="198"/>
        <end position="228"/>
    </location>
</feature>
<evidence type="ECO:0000313" key="4">
    <source>
        <dbReference type="RefSeq" id="XP_034248273.1"/>
    </source>
</evidence>
<protein>
    <submittedName>
        <fullName evidence="4">Uncharacterized protein LOC117649512</fullName>
    </submittedName>
</protein>
<accession>A0A6P8ZSQ8</accession>
<feature type="region of interest" description="Disordered" evidence="1">
    <location>
        <begin position="305"/>
        <end position="325"/>
    </location>
</feature>
<feature type="transmembrane region" description="Helical" evidence="2">
    <location>
        <begin position="399"/>
        <end position="419"/>
    </location>
</feature>
<sequence length="421" mass="46828">ATATTTEAVMVVHAQSLNQMNQRRSRSHWPHPSPATALHAFSSSVTSDSPDWGSGGSVTQTSSDKGVSKDNDWSPTKGDGHWLQRLGRDGREDAAVLQWKRAQDEKILQEQESRWRVEEAKRAEDLDAAEKEVTREESAVPAENAVQDKEGAAKEEAATAAPAATATPTTPLVRKGDGKKIRSLLAELQDVMQKYLRRSHREERQHHVDDDNGIQGSSHDQNTSSWWPRPEDLARASLRVLVACRQGLDREEDLPDDGQDGQDARHVLPRIRECLRRRLLAAVDSLVAADSIPIAYGVSLVRRSGTRSGEDRAERDSDFPEDDVEAVSETASDRPLLPRVLSKVASLFTTHDLRIGYGVAVEEGRRRHHYRKVFPVLVTGFMILMSLMVPLGFQFMAMIGGKALLMSKVALIMASMYNFRR</sequence>
<gene>
    <name evidence="4" type="primary">LOC117649512</name>
</gene>
<dbReference type="OrthoDB" id="7683472at2759"/>
<dbReference type="CTD" id="43615"/>
<organism evidence="4">
    <name type="scientific">Thrips palmi</name>
    <name type="common">Melon thrips</name>
    <dbReference type="NCBI Taxonomy" id="161013"/>
    <lineage>
        <taxon>Eukaryota</taxon>
        <taxon>Metazoa</taxon>
        <taxon>Ecdysozoa</taxon>
        <taxon>Arthropoda</taxon>
        <taxon>Hexapoda</taxon>
        <taxon>Insecta</taxon>
        <taxon>Pterygota</taxon>
        <taxon>Neoptera</taxon>
        <taxon>Paraneoptera</taxon>
        <taxon>Thysanoptera</taxon>
        <taxon>Terebrantia</taxon>
        <taxon>Thripoidea</taxon>
        <taxon>Thripidae</taxon>
        <taxon>Thrips</taxon>
    </lineage>
</organism>
<dbReference type="AlphaFoldDB" id="A0A6P8ZSQ8"/>
<keyword evidence="2" id="KW-0812">Transmembrane</keyword>
<keyword evidence="3" id="KW-1185">Reference proteome</keyword>
<dbReference type="GO" id="GO:0016020">
    <property type="term" value="C:membrane"/>
    <property type="evidence" value="ECO:0007669"/>
    <property type="project" value="TreeGrafter"/>
</dbReference>
<dbReference type="InParanoid" id="A0A6P8ZSQ8"/>
<feature type="transmembrane region" description="Helical" evidence="2">
    <location>
        <begin position="373"/>
        <end position="393"/>
    </location>
</feature>
<keyword evidence="2" id="KW-1133">Transmembrane helix</keyword>
<evidence type="ECO:0000256" key="1">
    <source>
        <dbReference type="SAM" id="MobiDB-lite"/>
    </source>
</evidence>